<dbReference type="AlphaFoldDB" id="L8GHD5"/>
<dbReference type="PANTHER" id="PTHR12874:SF9">
    <property type="entry name" value="F-BOX ONLY PROTEIN 48"/>
    <property type="match status" value="1"/>
</dbReference>
<dbReference type="GO" id="GO:0031146">
    <property type="term" value="P:SCF-dependent proteasomal ubiquitin-dependent protein catabolic process"/>
    <property type="evidence" value="ECO:0007669"/>
    <property type="project" value="TreeGrafter"/>
</dbReference>
<dbReference type="RefSeq" id="XP_004334156.1">
    <property type="nucleotide sequence ID" value="XM_004334108.1"/>
</dbReference>
<evidence type="ECO:0000313" key="2">
    <source>
        <dbReference type="EMBL" id="ELR12143.1"/>
    </source>
</evidence>
<dbReference type="GO" id="GO:0005737">
    <property type="term" value="C:cytoplasm"/>
    <property type="evidence" value="ECO:0007669"/>
    <property type="project" value="TreeGrafter"/>
</dbReference>
<proteinExistence type="predicted"/>
<evidence type="ECO:0008006" key="4">
    <source>
        <dbReference type="Google" id="ProtNLM"/>
    </source>
</evidence>
<dbReference type="PANTHER" id="PTHR12874">
    <property type="entry name" value="F-BOX ONLY PROTEIN 48-RELATED"/>
    <property type="match status" value="1"/>
</dbReference>
<dbReference type="VEuPathDB" id="AmoebaDB:ACA1_140390"/>
<dbReference type="SUPFAM" id="SSF81383">
    <property type="entry name" value="F-box domain"/>
    <property type="match status" value="1"/>
</dbReference>
<accession>L8GHD5</accession>
<dbReference type="OrthoDB" id="722566at2759"/>
<dbReference type="InterPro" id="IPR036047">
    <property type="entry name" value="F-box-like_dom_sf"/>
</dbReference>
<organism evidence="2 3">
    <name type="scientific">Acanthamoeba castellanii (strain ATCC 30010 / Neff)</name>
    <dbReference type="NCBI Taxonomy" id="1257118"/>
    <lineage>
        <taxon>Eukaryota</taxon>
        <taxon>Amoebozoa</taxon>
        <taxon>Discosea</taxon>
        <taxon>Longamoebia</taxon>
        <taxon>Centramoebida</taxon>
        <taxon>Acanthamoebidae</taxon>
        <taxon>Acanthamoeba</taxon>
    </lineage>
</organism>
<gene>
    <name evidence="2" type="ORF">ACA1_140390</name>
</gene>
<dbReference type="Proteomes" id="UP000011083">
    <property type="component" value="Unassembled WGS sequence"/>
</dbReference>
<dbReference type="KEGG" id="acan:ACA1_140390"/>
<evidence type="ECO:0000256" key="1">
    <source>
        <dbReference type="SAM" id="MobiDB-lite"/>
    </source>
</evidence>
<sequence length="935" mass="105103">MEEAATTCTLTGLDDNVAQTSRAMAREAEAEAVWATLFLRRFGSDFWGEHVGPHPYHEVEAPRGNEWLDMPAVAVFETFVLSVKASPSSDGGDDQEEEESEVATRRALLAFVRGERGADSSGRQGGGWKRAYKRMERMVRAWQRFCLSGILVAGETSFARLSAIVDVIKQGIFANKMRYLGPSASDPPLPPVIQNVDITSPSGNARVLRILIPAANRRESPCRTNFCAVRRPRNWWNRETEGKQTTSEDGEEEDEEPQALTVAVHFRGLQIGNWRKWNGKRYTRLHVIYAIDCERMADPDYQEQVFRELHGFLGEGKGQFEDGLFVNLHLINAPPDFGPARILERLKVWSWWQVVVTQWSSWFFGARQIPLFVEPRHWCPFYAGPVVFVVTSFTMPPADAVADDERLRFSTFPLLSDAPRALAYPTNPASPVSMKATLATTTTWAGLDDNVRACVLLHLEPRDLANVAQTSRAMAREAEADAVWATLFLRRFGSDFWGEHVGPHPYHRTTRDRPTAAQEVEAPRANAWLDMPAVAVFETFVHSVAAAEARPSGSDDDDDESETATRRALLAFVRGERGADSSGRQGGGWKRAYKRFDGLPLHPCMADMECGEQDGEDGADVADLLRVGVLVAGETSFARLSAIVDTIKQGICTGRLRYMGWSKDDPPLPSVIENVDVTSPAGNARVLRICIPPAHKWEKPSWTNFCAVRRPRNWWNRSLAETEEENPANYADDDEEPPEHTVAVHFRGLQIGNWLKWNLKRYTQLHAIYAIDCERMADPDYQEQAFRELHGFLGEGKGQFEDGLYVNLHLINAPPDFGPERILERLKVVVTQWSSWFFGARQIPLFVEPRHYCPFYAGPVVFVVTSFTMPPADAVADDDVEPVAEREKRESLIMQGLVWLAKQPMADRPHAFVRPGDNLWLCALSDARAEAERNL</sequence>
<keyword evidence="3" id="KW-1185">Reference proteome</keyword>
<feature type="region of interest" description="Disordered" evidence="1">
    <location>
        <begin position="238"/>
        <end position="257"/>
    </location>
</feature>
<dbReference type="EMBL" id="KB008128">
    <property type="protein sequence ID" value="ELR12143.1"/>
    <property type="molecule type" value="Genomic_DNA"/>
</dbReference>
<dbReference type="GO" id="GO:0019005">
    <property type="term" value="C:SCF ubiquitin ligase complex"/>
    <property type="evidence" value="ECO:0007669"/>
    <property type="project" value="TreeGrafter"/>
</dbReference>
<reference evidence="2 3" key="1">
    <citation type="journal article" date="2013" name="Genome Biol.">
        <title>Genome of Acanthamoeba castellanii highlights extensive lateral gene transfer and early evolution of tyrosine kinase signaling.</title>
        <authorList>
            <person name="Clarke M."/>
            <person name="Lohan A.J."/>
            <person name="Liu B."/>
            <person name="Lagkouvardos I."/>
            <person name="Roy S."/>
            <person name="Zafar N."/>
            <person name="Bertelli C."/>
            <person name="Schilde C."/>
            <person name="Kianianmomeni A."/>
            <person name="Burglin T.R."/>
            <person name="Frech C."/>
            <person name="Turcotte B."/>
            <person name="Kopec K.O."/>
            <person name="Synnott J.M."/>
            <person name="Choo C."/>
            <person name="Paponov I."/>
            <person name="Finkler A."/>
            <person name="Soon Heng Tan C."/>
            <person name="Hutchins A.P."/>
            <person name="Weinmeier T."/>
            <person name="Rattei T."/>
            <person name="Chu J.S."/>
            <person name="Gimenez G."/>
            <person name="Irimia M."/>
            <person name="Rigden D.J."/>
            <person name="Fitzpatrick D.A."/>
            <person name="Lorenzo-Morales J."/>
            <person name="Bateman A."/>
            <person name="Chiu C.H."/>
            <person name="Tang P."/>
            <person name="Hegemann P."/>
            <person name="Fromm H."/>
            <person name="Raoult D."/>
            <person name="Greub G."/>
            <person name="Miranda-Saavedra D."/>
            <person name="Chen N."/>
            <person name="Nash P."/>
            <person name="Ginger M.L."/>
            <person name="Horn M."/>
            <person name="Schaap P."/>
            <person name="Caler L."/>
            <person name="Loftus B."/>
        </authorList>
    </citation>
    <scope>NUCLEOTIDE SEQUENCE [LARGE SCALE GENOMIC DNA]</scope>
    <source>
        <strain evidence="2 3">Neff</strain>
    </source>
</reference>
<evidence type="ECO:0000313" key="3">
    <source>
        <dbReference type="Proteomes" id="UP000011083"/>
    </source>
</evidence>
<dbReference type="GeneID" id="14912658"/>
<name>L8GHD5_ACACF</name>
<protein>
    <recommendedName>
        <fullName evidence="4">Fbox domain containing protein</fullName>
    </recommendedName>
</protein>
<feature type="compositionally biased region" description="Acidic residues" evidence="1">
    <location>
        <begin position="248"/>
        <end position="257"/>
    </location>
</feature>